<evidence type="ECO:0000313" key="3">
    <source>
        <dbReference type="Proteomes" id="UP000051952"/>
    </source>
</evidence>
<organism evidence="2 3">
    <name type="scientific">Bodo saltans</name>
    <name type="common">Flagellated protozoan</name>
    <dbReference type="NCBI Taxonomy" id="75058"/>
    <lineage>
        <taxon>Eukaryota</taxon>
        <taxon>Discoba</taxon>
        <taxon>Euglenozoa</taxon>
        <taxon>Kinetoplastea</taxon>
        <taxon>Metakinetoplastina</taxon>
        <taxon>Eubodonida</taxon>
        <taxon>Bodonidae</taxon>
        <taxon>Bodo</taxon>
    </lineage>
</organism>
<dbReference type="EMBL" id="CYKH01001004">
    <property type="protein sequence ID" value="CUG76971.1"/>
    <property type="molecule type" value="Genomic_DNA"/>
</dbReference>
<feature type="signal peptide" evidence="1">
    <location>
        <begin position="1"/>
        <end position="25"/>
    </location>
</feature>
<reference evidence="3" key="1">
    <citation type="submission" date="2015-09" db="EMBL/GenBank/DDBJ databases">
        <authorList>
            <consortium name="Pathogen Informatics"/>
        </authorList>
    </citation>
    <scope>NUCLEOTIDE SEQUENCE [LARGE SCALE GENOMIC DNA]</scope>
    <source>
        <strain evidence="3">Lake Konstanz</strain>
    </source>
</reference>
<keyword evidence="3" id="KW-1185">Reference proteome</keyword>
<dbReference type="Proteomes" id="UP000051952">
    <property type="component" value="Unassembled WGS sequence"/>
</dbReference>
<dbReference type="VEuPathDB" id="TriTrypDB:BSAL_85275"/>
<evidence type="ECO:0000256" key="1">
    <source>
        <dbReference type="SAM" id="SignalP"/>
    </source>
</evidence>
<evidence type="ECO:0008006" key="4">
    <source>
        <dbReference type="Google" id="ProtNLM"/>
    </source>
</evidence>
<proteinExistence type="predicted"/>
<dbReference type="AlphaFoldDB" id="A0A0S4J5F6"/>
<keyword evidence="1" id="KW-0732">Signal</keyword>
<accession>A0A0S4J5F6</accession>
<name>A0A0S4J5F6_BODSA</name>
<sequence length="52" mass="6231">MRCDRHHRIFVKALLLLTSLWFSERLLRQLPQGILRMHCVTLLTPHLPRPCL</sequence>
<feature type="chain" id="PRO_5006621909" description="Membrane-associated protein" evidence="1">
    <location>
        <begin position="26"/>
        <end position="52"/>
    </location>
</feature>
<gene>
    <name evidence="2" type="ORF">BSAL_85275</name>
</gene>
<evidence type="ECO:0000313" key="2">
    <source>
        <dbReference type="EMBL" id="CUG76971.1"/>
    </source>
</evidence>
<protein>
    <recommendedName>
        <fullName evidence="4">Membrane-associated protein</fullName>
    </recommendedName>
</protein>